<proteinExistence type="predicted"/>
<name>A0AA97F4L9_9SPHN</name>
<organism evidence="1 2">
    <name type="scientific">Alterisphingorhabdus coralli</name>
    <dbReference type="NCBI Taxonomy" id="3071408"/>
    <lineage>
        <taxon>Bacteria</taxon>
        <taxon>Pseudomonadati</taxon>
        <taxon>Pseudomonadota</taxon>
        <taxon>Alphaproteobacteria</taxon>
        <taxon>Sphingomonadales</taxon>
        <taxon>Sphingomonadaceae</taxon>
        <taxon>Alterisphingorhabdus (ex Yan et al. 2024)</taxon>
    </lineage>
</organism>
<dbReference type="AlphaFoldDB" id="A0AA97F4L9"/>
<dbReference type="RefSeq" id="WP_317080470.1">
    <property type="nucleotide sequence ID" value="NZ_CP136594.1"/>
</dbReference>
<reference evidence="1 2" key="1">
    <citation type="submission" date="2023-10" db="EMBL/GenBank/DDBJ databases">
        <title>Complete genome sequence of a Sphingomonadaceae bacterium.</title>
        <authorList>
            <person name="Yan C."/>
        </authorList>
    </citation>
    <scope>NUCLEOTIDE SEQUENCE [LARGE SCALE GENOMIC DNA]</scope>
    <source>
        <strain evidence="1 2">SCSIO 66989</strain>
    </source>
</reference>
<accession>A0AA97F4L9</accession>
<dbReference type="InterPro" id="IPR027599">
    <property type="entry name" value="PqqD-rel_X"/>
</dbReference>
<gene>
    <name evidence="1" type="ORF">RB602_10240</name>
</gene>
<sequence length="121" mass="13881">MAKAPLLDETFLTDRYILDPADQWRRKTLDEMQVLYHRPSGQTHVLIEPVPQIIDAMLQGAETAEQVMTALNAQYDLQPEDDEPEAENEDDLTRLTARLDEMVALGFVRREVREQGDKDAL</sequence>
<evidence type="ECO:0000313" key="2">
    <source>
        <dbReference type="Proteomes" id="UP001302429"/>
    </source>
</evidence>
<keyword evidence="2" id="KW-1185">Reference proteome</keyword>
<dbReference type="KEGG" id="acoa:RB602_10240"/>
<dbReference type="Proteomes" id="UP001302429">
    <property type="component" value="Chromosome"/>
</dbReference>
<dbReference type="EMBL" id="CP136594">
    <property type="protein sequence ID" value="WOE74234.1"/>
    <property type="molecule type" value="Genomic_DNA"/>
</dbReference>
<protein>
    <submittedName>
        <fullName evidence="1">HPr-rel-A system PqqD family peptide chaperone</fullName>
    </submittedName>
</protein>
<dbReference type="NCBIfam" id="TIGR04353">
    <property type="entry name" value="PqqD_rel_X"/>
    <property type="match status" value="1"/>
</dbReference>
<evidence type="ECO:0000313" key="1">
    <source>
        <dbReference type="EMBL" id="WOE74234.1"/>
    </source>
</evidence>